<name>K8WWC3_9GAMM</name>
<sequence>MITKCLFILMLAVPHMMFANSLHEQYEQYVQQIGEPDISINCFEAGSTYQYCLKYIPKQGVIVTDKQGNEAYQIYFFDNWPDEPKDGVYRIRQGDKIGFADEKTGNIVINAKYDCAFPFENGKANIGMGCLRETDGEHSWWVGGDWHSIDLQGNVTEINSQP</sequence>
<dbReference type="EMBL" id="AKKL01000002">
    <property type="protein sequence ID" value="EKT64949.1"/>
    <property type="molecule type" value="Genomic_DNA"/>
</dbReference>
<dbReference type="eggNOG" id="ENOG5032USP">
    <property type="taxonomic scope" value="Bacteria"/>
</dbReference>
<dbReference type="PATRIC" id="fig|1141662.3.peg.78"/>
<dbReference type="AlphaFoldDB" id="K8WWC3"/>
<keyword evidence="3" id="KW-1185">Reference proteome</keyword>
<evidence type="ECO:0000256" key="1">
    <source>
        <dbReference type="SAM" id="SignalP"/>
    </source>
</evidence>
<dbReference type="HOGENOM" id="CLU_132057_0_0_6"/>
<gene>
    <name evidence="2" type="ORF">OOA_00390</name>
</gene>
<proteinExistence type="predicted"/>
<dbReference type="STRING" id="1141662.OOA_00390"/>
<comment type="caution">
    <text evidence="2">The sequence shown here is derived from an EMBL/GenBank/DDBJ whole genome shotgun (WGS) entry which is preliminary data.</text>
</comment>
<reference evidence="2 3" key="1">
    <citation type="journal article" date="2012" name="BMC Genomics">
        <title>Comparative genomics of bacteria in the genus Providencia isolated from wild Drosophila melanogaster.</title>
        <authorList>
            <person name="Galac M.R."/>
            <person name="Lazzaro B.P."/>
        </authorList>
    </citation>
    <scope>NUCLEOTIDE SEQUENCE [LARGE SCALE GENOMIC DNA]</scope>
    <source>
        <strain evidence="2 3">DSM 19968</strain>
    </source>
</reference>
<keyword evidence="1" id="KW-0732">Signal</keyword>
<accession>K8WWC3</accession>
<dbReference type="Proteomes" id="UP000009336">
    <property type="component" value="Unassembled WGS sequence"/>
</dbReference>
<evidence type="ECO:0008006" key="4">
    <source>
        <dbReference type="Google" id="ProtNLM"/>
    </source>
</evidence>
<feature type="signal peptide" evidence="1">
    <location>
        <begin position="1"/>
        <end position="19"/>
    </location>
</feature>
<organism evidence="2 3">
    <name type="scientific">Providencia burhodogranariea DSM 19968</name>
    <dbReference type="NCBI Taxonomy" id="1141662"/>
    <lineage>
        <taxon>Bacteria</taxon>
        <taxon>Pseudomonadati</taxon>
        <taxon>Pseudomonadota</taxon>
        <taxon>Gammaproteobacteria</taxon>
        <taxon>Enterobacterales</taxon>
        <taxon>Morganellaceae</taxon>
        <taxon>Providencia</taxon>
    </lineage>
</organism>
<evidence type="ECO:0000313" key="2">
    <source>
        <dbReference type="EMBL" id="EKT64949.1"/>
    </source>
</evidence>
<feature type="chain" id="PRO_5003922003" description="WG repeat-containing protein" evidence="1">
    <location>
        <begin position="20"/>
        <end position="162"/>
    </location>
</feature>
<protein>
    <recommendedName>
        <fullName evidence="4">WG repeat-containing protein</fullName>
    </recommendedName>
</protein>
<evidence type="ECO:0000313" key="3">
    <source>
        <dbReference type="Proteomes" id="UP000009336"/>
    </source>
</evidence>